<dbReference type="EMBL" id="CAMPGE010016044">
    <property type="protein sequence ID" value="CAI2374624.1"/>
    <property type="molecule type" value="Genomic_DNA"/>
</dbReference>
<feature type="compositionally biased region" description="Basic residues" evidence="1">
    <location>
        <begin position="89"/>
        <end position="103"/>
    </location>
</feature>
<comment type="caution">
    <text evidence="2">The sequence shown here is derived from an EMBL/GenBank/DDBJ whole genome shotgun (WGS) entry which is preliminary data.</text>
</comment>
<feature type="compositionally biased region" description="Polar residues" evidence="1">
    <location>
        <begin position="163"/>
        <end position="172"/>
    </location>
</feature>
<dbReference type="Proteomes" id="UP001295684">
    <property type="component" value="Unassembled WGS sequence"/>
</dbReference>
<evidence type="ECO:0000313" key="2">
    <source>
        <dbReference type="EMBL" id="CAI2374624.1"/>
    </source>
</evidence>
<name>A0AAD1XL31_EUPCR</name>
<feature type="compositionally biased region" description="Basic residues" evidence="1">
    <location>
        <begin position="132"/>
        <end position="148"/>
    </location>
</feature>
<reference evidence="2" key="1">
    <citation type="submission" date="2023-07" db="EMBL/GenBank/DDBJ databases">
        <authorList>
            <consortium name="AG Swart"/>
            <person name="Singh M."/>
            <person name="Singh A."/>
            <person name="Seah K."/>
            <person name="Emmerich C."/>
        </authorList>
    </citation>
    <scope>NUCLEOTIDE SEQUENCE</scope>
    <source>
        <strain evidence="2">DP1</strain>
    </source>
</reference>
<dbReference type="AlphaFoldDB" id="A0AAD1XL31"/>
<accession>A0AAD1XL31</accession>
<evidence type="ECO:0000313" key="3">
    <source>
        <dbReference type="Proteomes" id="UP001295684"/>
    </source>
</evidence>
<evidence type="ECO:0000256" key="1">
    <source>
        <dbReference type="SAM" id="MobiDB-lite"/>
    </source>
</evidence>
<sequence length="269" mass="31052">MNQYFCNNLNVQVNNNINPNTLSFNNIGNLSINPMNLTSYQKPRVGRNMGSYATAENTINEEKYIRIPQSHQSKMDFYQLMQQLCKIPAKKSKKKQSKTKKTSYLKGYRPSYNPKLKPRYTLSSKPPTSKPYKPKHRGQMKSKPSKSLHKSLFSCTSYKNQNPKYLTQTTNSGKKKGRKKKRCSSNFKNSLKLNSTDLPRLLSSNNGMDYLYSNDYTESIYSEQDFGMSEQAYAYDHEDLEAEIMKVKIEKSSLPINICLDTKAFQAFK</sequence>
<feature type="region of interest" description="Disordered" evidence="1">
    <location>
        <begin position="163"/>
        <end position="184"/>
    </location>
</feature>
<keyword evidence="3" id="KW-1185">Reference proteome</keyword>
<organism evidence="2 3">
    <name type="scientific">Euplotes crassus</name>
    <dbReference type="NCBI Taxonomy" id="5936"/>
    <lineage>
        <taxon>Eukaryota</taxon>
        <taxon>Sar</taxon>
        <taxon>Alveolata</taxon>
        <taxon>Ciliophora</taxon>
        <taxon>Intramacronucleata</taxon>
        <taxon>Spirotrichea</taxon>
        <taxon>Hypotrichia</taxon>
        <taxon>Euplotida</taxon>
        <taxon>Euplotidae</taxon>
        <taxon>Moneuplotes</taxon>
    </lineage>
</organism>
<gene>
    <name evidence="2" type="ORF">ECRASSUSDP1_LOCUS15980</name>
</gene>
<proteinExistence type="predicted"/>
<protein>
    <submittedName>
        <fullName evidence="2">Uncharacterized protein</fullName>
    </submittedName>
</protein>
<feature type="region of interest" description="Disordered" evidence="1">
    <location>
        <begin position="89"/>
        <end position="148"/>
    </location>
</feature>
<feature type="compositionally biased region" description="Basic residues" evidence="1">
    <location>
        <begin position="173"/>
        <end position="183"/>
    </location>
</feature>